<feature type="transmembrane region" description="Helical" evidence="1">
    <location>
        <begin position="70"/>
        <end position="91"/>
    </location>
</feature>
<keyword evidence="1" id="KW-0812">Transmembrane</keyword>
<gene>
    <name evidence="2" type="ORF">QJS64_12775</name>
</gene>
<dbReference type="SUPFAM" id="SSF103473">
    <property type="entry name" value="MFS general substrate transporter"/>
    <property type="match status" value="1"/>
</dbReference>
<keyword evidence="1" id="KW-1133">Transmembrane helix</keyword>
<dbReference type="InterPro" id="IPR036259">
    <property type="entry name" value="MFS_trans_sf"/>
</dbReference>
<reference evidence="2 3" key="1">
    <citation type="submission" date="2023-04" db="EMBL/GenBank/DDBJ databases">
        <title>Bacteria Genome Submission.</title>
        <authorList>
            <person name="Isaac P."/>
        </authorList>
    </citation>
    <scope>NUCLEOTIDE SEQUENCE [LARGE SCALE GENOMIC DNA]</scope>
    <source>
        <strain evidence="2 3">SampleS7P1</strain>
    </source>
</reference>
<proteinExistence type="predicted"/>
<sequence>MNRSLLKNKDFSLLMAATFISTIGTIVQNTTLSLYVLDTEYIGRSNGIITTMFIGLVPLGQLFYGMLFDYMYIAIPYVISAIAYIALIIFYRRKCMLLRKHNIE</sequence>
<name>A0ABY8R086_PARBF</name>
<accession>A0ABY8R086</accession>
<dbReference type="EMBL" id="CP124685">
    <property type="protein sequence ID" value="WGX74977.1"/>
    <property type="molecule type" value="Genomic_DNA"/>
</dbReference>
<protein>
    <recommendedName>
        <fullName evidence="4">MFS transporter</fullName>
    </recommendedName>
</protein>
<dbReference type="Proteomes" id="UP001239169">
    <property type="component" value="Chromosome"/>
</dbReference>
<keyword evidence="1" id="KW-0472">Membrane</keyword>
<evidence type="ECO:0000313" key="2">
    <source>
        <dbReference type="EMBL" id="WGX74977.1"/>
    </source>
</evidence>
<keyword evidence="3" id="KW-1185">Reference proteome</keyword>
<evidence type="ECO:0000256" key="1">
    <source>
        <dbReference type="SAM" id="Phobius"/>
    </source>
</evidence>
<organism evidence="2 3">
    <name type="scientific">Paraclostridium bifermentans</name>
    <name type="common">Clostridium bifermentans</name>
    <dbReference type="NCBI Taxonomy" id="1490"/>
    <lineage>
        <taxon>Bacteria</taxon>
        <taxon>Bacillati</taxon>
        <taxon>Bacillota</taxon>
        <taxon>Clostridia</taxon>
        <taxon>Peptostreptococcales</taxon>
        <taxon>Peptostreptococcaceae</taxon>
        <taxon>Paraclostridium</taxon>
    </lineage>
</organism>
<feature type="transmembrane region" description="Helical" evidence="1">
    <location>
        <begin position="12"/>
        <end position="35"/>
    </location>
</feature>
<evidence type="ECO:0000313" key="3">
    <source>
        <dbReference type="Proteomes" id="UP001239169"/>
    </source>
</evidence>
<evidence type="ECO:0008006" key="4">
    <source>
        <dbReference type="Google" id="ProtNLM"/>
    </source>
</evidence>
<feature type="transmembrane region" description="Helical" evidence="1">
    <location>
        <begin position="47"/>
        <end position="64"/>
    </location>
</feature>